<feature type="transmembrane region" description="Helical" evidence="13">
    <location>
        <begin position="170"/>
        <end position="202"/>
    </location>
</feature>
<keyword evidence="8 13" id="KW-1133">Transmembrane helix</keyword>
<feature type="transmembrane region" description="Helical" evidence="13">
    <location>
        <begin position="62"/>
        <end position="81"/>
    </location>
</feature>
<keyword evidence="11" id="KW-0407">Ion channel</keyword>
<dbReference type="EMBL" id="VFMM01000001">
    <property type="protein sequence ID" value="TQJ19667.1"/>
    <property type="molecule type" value="Genomic_DNA"/>
</dbReference>
<feature type="transmembrane region" description="Helical" evidence="13">
    <location>
        <begin position="127"/>
        <end position="149"/>
    </location>
</feature>
<proteinExistence type="inferred from homology"/>
<dbReference type="RefSeq" id="WP_185759306.1">
    <property type="nucleotide sequence ID" value="NZ_BAAAKA010000029.1"/>
</dbReference>
<dbReference type="Proteomes" id="UP000316298">
    <property type="component" value="Unassembled WGS sequence"/>
</dbReference>
<keyword evidence="4" id="KW-0633">Potassium transport</keyword>
<gene>
    <name evidence="14" type="ORF">FB475_3840</name>
</gene>
<dbReference type="Pfam" id="PF06736">
    <property type="entry name" value="TMEM175"/>
    <property type="match status" value="1"/>
</dbReference>
<comment type="similarity">
    <text evidence="2">Belongs to the TMEM175 family.</text>
</comment>
<keyword evidence="6" id="KW-0631">Potassium channel</keyword>
<keyword evidence="10 13" id="KW-0472">Membrane</keyword>
<feature type="transmembrane region" description="Helical" evidence="13">
    <location>
        <begin position="93"/>
        <end position="115"/>
    </location>
</feature>
<evidence type="ECO:0000256" key="3">
    <source>
        <dbReference type="ARBA" id="ARBA00022448"/>
    </source>
</evidence>
<evidence type="ECO:0000256" key="6">
    <source>
        <dbReference type="ARBA" id="ARBA00022826"/>
    </source>
</evidence>
<comment type="caution">
    <text evidence="14">The sequence shown here is derived from an EMBL/GenBank/DDBJ whole genome shotgun (WGS) entry which is preliminary data.</text>
</comment>
<evidence type="ECO:0000256" key="10">
    <source>
        <dbReference type="ARBA" id="ARBA00023136"/>
    </source>
</evidence>
<evidence type="ECO:0000313" key="14">
    <source>
        <dbReference type="EMBL" id="TQJ19667.1"/>
    </source>
</evidence>
<evidence type="ECO:0000256" key="12">
    <source>
        <dbReference type="ARBA" id="ARBA00034430"/>
    </source>
</evidence>
<keyword evidence="15" id="KW-1185">Reference proteome</keyword>
<evidence type="ECO:0000256" key="5">
    <source>
        <dbReference type="ARBA" id="ARBA00022692"/>
    </source>
</evidence>
<reference evidence="14 15" key="1">
    <citation type="submission" date="2019-06" db="EMBL/GenBank/DDBJ databases">
        <title>Sequencing the genomes of 1000 actinobacteria strains.</title>
        <authorList>
            <person name="Klenk H.-P."/>
        </authorList>
    </citation>
    <scope>NUCLEOTIDE SEQUENCE [LARGE SCALE GENOMIC DNA]</scope>
    <source>
        <strain evidence="14 15">DSM 17305</strain>
    </source>
</reference>
<dbReference type="GO" id="GO:0015252">
    <property type="term" value="F:proton channel activity"/>
    <property type="evidence" value="ECO:0007669"/>
    <property type="project" value="InterPro"/>
</dbReference>
<dbReference type="InterPro" id="IPR010617">
    <property type="entry name" value="TMEM175-like"/>
</dbReference>
<accession>A0A542EWG3</accession>
<evidence type="ECO:0000256" key="2">
    <source>
        <dbReference type="ARBA" id="ARBA00006920"/>
    </source>
</evidence>
<dbReference type="AlphaFoldDB" id="A0A542EWG3"/>
<evidence type="ECO:0000256" key="8">
    <source>
        <dbReference type="ARBA" id="ARBA00022989"/>
    </source>
</evidence>
<dbReference type="PANTHER" id="PTHR31462">
    <property type="entry name" value="ENDOSOMAL/LYSOSOMAL POTASSIUM CHANNEL TMEM175"/>
    <property type="match status" value="1"/>
</dbReference>
<name>A0A542EWG3_9ACTN</name>
<comment type="catalytic activity">
    <reaction evidence="12">
        <text>K(+)(in) = K(+)(out)</text>
        <dbReference type="Rhea" id="RHEA:29463"/>
        <dbReference type="ChEBI" id="CHEBI:29103"/>
    </reaction>
</comment>
<keyword evidence="7" id="KW-0630">Potassium</keyword>
<comment type="subcellular location">
    <subcellularLocation>
        <location evidence="1">Membrane</location>
        <topology evidence="1">Multi-pass membrane protein</topology>
    </subcellularLocation>
</comment>
<keyword evidence="5 13" id="KW-0812">Transmembrane</keyword>
<keyword evidence="9" id="KW-0406">Ion transport</keyword>
<evidence type="ECO:0000256" key="1">
    <source>
        <dbReference type="ARBA" id="ARBA00004141"/>
    </source>
</evidence>
<sequence length="214" mass="24006">MSTQSDQPSSGPSDLAETNRLEAFSDGVFAIAITLLVLELHAPKLEEGQRLWPALLDEWPQFAAYLASFAILGIMWVNHHSMFRQIRRADRGLMFLNLLLLLWVTLLPFPTSLFAEHLEDDNGHVAGAVYSTNLTLAAIAFSLIWWYVLRHHLVDHTMSKAEIRRSLVRYSVGTVIYAATIGISFVSAQLTLIVVFLLALYYGFEQVRTRGGTA</sequence>
<evidence type="ECO:0000313" key="15">
    <source>
        <dbReference type="Proteomes" id="UP000316298"/>
    </source>
</evidence>
<evidence type="ECO:0000256" key="11">
    <source>
        <dbReference type="ARBA" id="ARBA00023303"/>
    </source>
</evidence>
<protein>
    <submittedName>
        <fullName evidence="14">Putative membrane protein</fullName>
    </submittedName>
</protein>
<dbReference type="PANTHER" id="PTHR31462:SF5">
    <property type="entry name" value="ENDOSOMAL_LYSOSOMAL PROTON CHANNEL TMEM175"/>
    <property type="match status" value="1"/>
</dbReference>
<evidence type="ECO:0000256" key="13">
    <source>
        <dbReference type="SAM" id="Phobius"/>
    </source>
</evidence>
<evidence type="ECO:0000256" key="4">
    <source>
        <dbReference type="ARBA" id="ARBA00022538"/>
    </source>
</evidence>
<feature type="transmembrane region" description="Helical" evidence="13">
    <location>
        <begin position="21"/>
        <end position="42"/>
    </location>
</feature>
<organism evidence="14 15">
    <name type="scientific">Kribbella jejuensis</name>
    <dbReference type="NCBI Taxonomy" id="236068"/>
    <lineage>
        <taxon>Bacteria</taxon>
        <taxon>Bacillati</taxon>
        <taxon>Actinomycetota</taxon>
        <taxon>Actinomycetes</taxon>
        <taxon>Propionibacteriales</taxon>
        <taxon>Kribbellaceae</taxon>
        <taxon>Kribbella</taxon>
    </lineage>
</organism>
<evidence type="ECO:0000256" key="7">
    <source>
        <dbReference type="ARBA" id="ARBA00022958"/>
    </source>
</evidence>
<keyword evidence="3" id="KW-0813">Transport</keyword>
<dbReference type="GO" id="GO:0016020">
    <property type="term" value="C:membrane"/>
    <property type="evidence" value="ECO:0007669"/>
    <property type="project" value="UniProtKB-SubCell"/>
</dbReference>
<evidence type="ECO:0000256" key="9">
    <source>
        <dbReference type="ARBA" id="ARBA00023065"/>
    </source>
</evidence>
<dbReference type="GO" id="GO:0005267">
    <property type="term" value="F:potassium channel activity"/>
    <property type="evidence" value="ECO:0007669"/>
    <property type="project" value="UniProtKB-KW"/>
</dbReference>